<dbReference type="AlphaFoldDB" id="A0A0N4VIQ9"/>
<sequence>LNKDFKGSPPSTSKDSTAAAATTTTETEAETEVPSQEVNHMQTNDQAQVDQLFLLALQERLAAQQAANRSQNLDLQRAVDAQRLWSLMLTGLPGLFPLNIAGLSAANQVGITHPLYQVKEQVYRVKEDMEEGRI</sequence>
<dbReference type="WBParaSite" id="EVEC_0001071201-mRNA-1">
    <property type="protein sequence ID" value="EVEC_0001071201-mRNA-1"/>
    <property type="gene ID" value="EVEC_0001071201"/>
</dbReference>
<name>A0A0N4VIQ9_ENTVE</name>
<evidence type="ECO:0000313" key="2">
    <source>
        <dbReference type="WBParaSite" id="EVEC_0001071201-mRNA-1"/>
    </source>
</evidence>
<evidence type="ECO:0000256" key="1">
    <source>
        <dbReference type="SAM" id="MobiDB-lite"/>
    </source>
</evidence>
<organism evidence="2">
    <name type="scientific">Enterobius vermicularis</name>
    <name type="common">Human pinworm</name>
    <dbReference type="NCBI Taxonomy" id="51028"/>
    <lineage>
        <taxon>Eukaryota</taxon>
        <taxon>Metazoa</taxon>
        <taxon>Ecdysozoa</taxon>
        <taxon>Nematoda</taxon>
        <taxon>Chromadorea</taxon>
        <taxon>Rhabditida</taxon>
        <taxon>Spirurina</taxon>
        <taxon>Oxyuridomorpha</taxon>
        <taxon>Oxyuroidea</taxon>
        <taxon>Oxyuridae</taxon>
        <taxon>Enterobius</taxon>
    </lineage>
</organism>
<accession>A0A0N4VIQ9</accession>
<protein>
    <submittedName>
        <fullName evidence="2">QLQ domain-containing protein</fullName>
    </submittedName>
</protein>
<reference evidence="2" key="1">
    <citation type="submission" date="2017-02" db="UniProtKB">
        <authorList>
            <consortium name="WormBaseParasite"/>
        </authorList>
    </citation>
    <scope>IDENTIFICATION</scope>
</reference>
<proteinExistence type="predicted"/>
<feature type="compositionally biased region" description="Low complexity" evidence="1">
    <location>
        <begin position="17"/>
        <end position="26"/>
    </location>
</feature>
<feature type="compositionally biased region" description="Polar residues" evidence="1">
    <location>
        <begin position="33"/>
        <end position="44"/>
    </location>
</feature>
<feature type="region of interest" description="Disordered" evidence="1">
    <location>
        <begin position="1"/>
        <end position="44"/>
    </location>
</feature>